<dbReference type="InterPro" id="IPR029071">
    <property type="entry name" value="Ubiquitin-like_domsf"/>
</dbReference>
<evidence type="ECO:0000256" key="5">
    <source>
        <dbReference type="ARBA" id="ARBA00022499"/>
    </source>
</evidence>
<dbReference type="SMART" id="SM00213">
    <property type="entry name" value="UBQ"/>
    <property type="match status" value="5"/>
</dbReference>
<feature type="domain" description="Ubiquitin-like" evidence="10">
    <location>
        <begin position="130"/>
        <end position="205"/>
    </location>
</feature>
<evidence type="ECO:0000256" key="6">
    <source>
        <dbReference type="ARBA" id="ARBA00022737"/>
    </source>
</evidence>
<reference evidence="11" key="1">
    <citation type="journal article" date="2019" name="Sci. Rep.">
        <title>Draft genome of Tanacetum cinerariifolium, the natural source of mosquito coil.</title>
        <authorList>
            <person name="Yamashiro T."/>
            <person name="Shiraishi A."/>
            <person name="Satake H."/>
            <person name="Nakayama K."/>
        </authorList>
    </citation>
    <scope>NUCLEOTIDE SEQUENCE</scope>
</reference>
<evidence type="ECO:0000313" key="11">
    <source>
        <dbReference type="EMBL" id="GEW87692.1"/>
    </source>
</evidence>
<dbReference type="FunFam" id="3.10.20.90:FF:000016">
    <property type="entry name" value="Polyubiquitin 3"/>
    <property type="match status" value="4"/>
</dbReference>
<dbReference type="PANTHER" id="PTHR10666">
    <property type="entry name" value="UBIQUITIN"/>
    <property type="match status" value="1"/>
</dbReference>
<dbReference type="InterPro" id="IPR019956">
    <property type="entry name" value="Ubiquitin_dom"/>
</dbReference>
<evidence type="ECO:0000256" key="3">
    <source>
        <dbReference type="ARBA" id="ARBA00008430"/>
    </source>
</evidence>
<feature type="domain" description="Ubiquitin-like" evidence="10">
    <location>
        <begin position="77"/>
        <end position="110"/>
    </location>
</feature>
<dbReference type="CDD" id="cd01803">
    <property type="entry name" value="Ubl_ubiquitin"/>
    <property type="match status" value="4"/>
</dbReference>
<feature type="domain" description="Ubiquitin-like" evidence="10">
    <location>
        <begin position="282"/>
        <end position="357"/>
    </location>
</feature>
<dbReference type="PROSITE" id="PS00299">
    <property type="entry name" value="UBIQUITIN_1"/>
    <property type="match status" value="4"/>
</dbReference>
<feature type="domain" description="Ubiquitin-like" evidence="10">
    <location>
        <begin position="1"/>
        <end position="76"/>
    </location>
</feature>
<dbReference type="PRINTS" id="PR00348">
    <property type="entry name" value="UBIQUITIN"/>
</dbReference>
<evidence type="ECO:0000256" key="8">
    <source>
        <dbReference type="ARBA" id="ARBA00023242"/>
    </source>
</evidence>
<keyword evidence="5" id="KW-1017">Isopeptide bond</keyword>
<protein>
    <submittedName>
        <fullName evidence="11">Polyubiquitin 4</fullName>
    </submittedName>
</protein>
<dbReference type="FunFam" id="3.10.20.90:FF:000469">
    <property type="entry name" value="Polyubiquitin-C"/>
    <property type="match status" value="1"/>
</dbReference>
<evidence type="ECO:0000259" key="10">
    <source>
        <dbReference type="PROSITE" id="PS50053"/>
    </source>
</evidence>
<dbReference type="SUPFAM" id="SSF54236">
    <property type="entry name" value="Ubiquitin-like"/>
    <property type="match status" value="5"/>
</dbReference>
<gene>
    <name evidence="11" type="ORF">Tci_259668</name>
</gene>
<dbReference type="GO" id="GO:0003729">
    <property type="term" value="F:mRNA binding"/>
    <property type="evidence" value="ECO:0007669"/>
    <property type="project" value="UniProtKB-ARBA"/>
</dbReference>
<evidence type="ECO:0000256" key="4">
    <source>
        <dbReference type="ARBA" id="ARBA00022490"/>
    </source>
</evidence>
<comment type="subcellular location">
    <subcellularLocation>
        <location evidence="2">Cytoplasm</location>
    </subcellularLocation>
    <subcellularLocation>
        <location evidence="1">Nucleus</location>
    </subcellularLocation>
</comment>
<dbReference type="GO" id="GO:0005634">
    <property type="term" value="C:nucleus"/>
    <property type="evidence" value="ECO:0007669"/>
    <property type="project" value="UniProtKB-SubCell"/>
</dbReference>
<comment type="caution">
    <text evidence="11">The sequence shown here is derived from an EMBL/GenBank/DDBJ whole genome shotgun (WGS) entry which is preliminary data.</text>
</comment>
<evidence type="ECO:0000256" key="9">
    <source>
        <dbReference type="ARBA" id="ARBA00054839"/>
    </source>
</evidence>
<feature type="domain" description="Ubiquitin-like" evidence="10">
    <location>
        <begin position="206"/>
        <end position="281"/>
    </location>
</feature>
<evidence type="ECO:0000256" key="7">
    <source>
        <dbReference type="ARBA" id="ARBA00022843"/>
    </source>
</evidence>
<dbReference type="EMBL" id="BKCJ010078226">
    <property type="protein sequence ID" value="GEW87692.1"/>
    <property type="molecule type" value="Genomic_DNA"/>
</dbReference>
<evidence type="ECO:0000256" key="1">
    <source>
        <dbReference type="ARBA" id="ARBA00004123"/>
    </source>
</evidence>
<organism evidence="11">
    <name type="scientific">Tanacetum cinerariifolium</name>
    <name type="common">Dalmatian daisy</name>
    <name type="synonym">Chrysanthemum cinerariifolium</name>
    <dbReference type="NCBI Taxonomy" id="118510"/>
    <lineage>
        <taxon>Eukaryota</taxon>
        <taxon>Viridiplantae</taxon>
        <taxon>Streptophyta</taxon>
        <taxon>Embryophyta</taxon>
        <taxon>Tracheophyta</taxon>
        <taxon>Spermatophyta</taxon>
        <taxon>Magnoliopsida</taxon>
        <taxon>eudicotyledons</taxon>
        <taxon>Gunneridae</taxon>
        <taxon>Pentapetalae</taxon>
        <taxon>asterids</taxon>
        <taxon>campanulids</taxon>
        <taxon>Asterales</taxon>
        <taxon>Asteraceae</taxon>
        <taxon>Asteroideae</taxon>
        <taxon>Anthemideae</taxon>
        <taxon>Anthemidinae</taxon>
        <taxon>Tanacetum</taxon>
    </lineage>
</organism>
<dbReference type="AlphaFoldDB" id="A0A699GZ49"/>
<proteinExistence type="inferred from homology"/>
<comment type="function">
    <text evidence="9">Ubiquitin exists either covalently attached to another protein, or free (unanchored). When covalently bound, it is conjugated to target proteins via an isopeptide bond either as a monomer (monoubiquitin), a polymer linked via different Lys residues of the ubiquitin (polyubiquitin chains) or a linear polymer linked via the initiator Met of the ubiquitin (linear polyubiquitin chains). Polyubiquitin chains, when attached to a target protein, have different functions depending on the Lys residue of the ubiquitin that is linked: Lys-48-linked is involved in protein degradation via the proteasome. Linear polymer chains formed via attachment by the initiator Met lead to cell signaling. Ubiquitin is usually conjugated to Lys residues of target proteins, however, in rare cases, conjugation to Cys or Ser residues has been observed. When polyubiquitin is free (unanchored-polyubiquitin), it also has distinct roles, such as in activation of protein kinases, and in signaling.</text>
</comment>
<evidence type="ECO:0000256" key="2">
    <source>
        <dbReference type="ARBA" id="ARBA00004496"/>
    </source>
</evidence>
<dbReference type="InterPro" id="IPR019954">
    <property type="entry name" value="Ubiquitin_CS"/>
</dbReference>
<name>A0A699GZ49_TANCI</name>
<keyword evidence="8" id="KW-0539">Nucleus</keyword>
<dbReference type="Pfam" id="PF00240">
    <property type="entry name" value="ubiquitin"/>
    <property type="match status" value="5"/>
</dbReference>
<sequence length="358" mass="40148">MQIFVKTLTGKTITLEVESSDTIDNVKAKIQDKEGIAPDQQRLIFAGKQLEDGRTLADYNIQKESTLHLVLRLRGGMQIFVKTLTGKTITLEVESSDTIDNVKVKIQDKEDYNIQKESTLHLVLRLRGGMQIFVKTLTGKTITLEVESSDTIDNVKAKIQDKEGIPPDQQRLIFAGKQLEDGRTLADYNIQKESTLHLVLRLRGGMQIFVKTLTGKTITLEVESSDTIDNVKAKIQDKEGIPPDQQRLIFAGKQLEDGRTLADYNIQKESTLHLVLRLRGGMQIFVKTLTGKTITLEVESSDTIDNVKAKIQDKEGIPPDQQRLIFAGKQLEDGRTLADYNIQKDSTLHLVLRLRGGN</sequence>
<keyword evidence="4" id="KW-0963">Cytoplasm</keyword>
<keyword evidence="6" id="KW-0677">Repeat</keyword>
<keyword evidence="7" id="KW-0832">Ubl conjugation</keyword>
<dbReference type="PROSITE" id="PS50053">
    <property type="entry name" value="UBIQUITIN_2"/>
    <property type="match status" value="5"/>
</dbReference>
<accession>A0A699GZ49</accession>
<dbReference type="Gene3D" id="3.10.20.90">
    <property type="entry name" value="Phosphatidylinositol 3-kinase Catalytic Subunit, Chain A, domain 1"/>
    <property type="match status" value="6"/>
</dbReference>
<comment type="similarity">
    <text evidence="3">Belongs to the ubiquitin family.</text>
</comment>
<dbReference type="InterPro" id="IPR000626">
    <property type="entry name" value="Ubiquitin-like_dom"/>
</dbReference>
<dbReference type="GO" id="GO:0005737">
    <property type="term" value="C:cytoplasm"/>
    <property type="evidence" value="ECO:0007669"/>
    <property type="project" value="UniProtKB-SubCell"/>
</dbReference>
<dbReference type="InterPro" id="IPR050158">
    <property type="entry name" value="Ubiquitin_ubiquitin-like"/>
</dbReference>